<protein>
    <submittedName>
        <fullName evidence="2">Tetratricopeptide repeat protein 4</fullName>
    </submittedName>
</protein>
<organism evidence="2 3">
    <name type="scientific">Myotis davidii</name>
    <name type="common">David's myotis</name>
    <dbReference type="NCBI Taxonomy" id="225400"/>
    <lineage>
        <taxon>Eukaryota</taxon>
        <taxon>Metazoa</taxon>
        <taxon>Chordata</taxon>
        <taxon>Craniata</taxon>
        <taxon>Vertebrata</taxon>
        <taxon>Euteleostomi</taxon>
        <taxon>Mammalia</taxon>
        <taxon>Eutheria</taxon>
        <taxon>Laurasiatheria</taxon>
        <taxon>Chiroptera</taxon>
        <taxon>Yangochiroptera</taxon>
        <taxon>Vespertilionidae</taxon>
        <taxon>Myotis</taxon>
    </lineage>
</organism>
<feature type="region of interest" description="Disordered" evidence="1">
    <location>
        <begin position="104"/>
        <end position="123"/>
    </location>
</feature>
<sequence length="188" mass="20340">MAITDLLAKCVQLSRLARGGLSPAADGAMQLCEQKPQCHFQAKRLLAPGRPCSWLSDQQCSGQSRSGEANQSLEDEPALECSGSGRSGKELEQCWVPAVTRGPRSCPGAAEPDAASNDDHMDSFPGKFQSQPYCGGFCEDAGEEEFEKIALFMKKAPSETAPKENPGVLASRQLCLLLRDLQKNRPRQ</sequence>
<reference evidence="3" key="1">
    <citation type="journal article" date="2013" name="Science">
        <title>Comparative analysis of bat genomes provides insight into the evolution of flight and immunity.</title>
        <authorList>
            <person name="Zhang G."/>
            <person name="Cowled C."/>
            <person name="Shi Z."/>
            <person name="Huang Z."/>
            <person name="Bishop-Lilly K.A."/>
            <person name="Fang X."/>
            <person name="Wynne J.W."/>
            <person name="Xiong Z."/>
            <person name="Baker M.L."/>
            <person name="Zhao W."/>
            <person name="Tachedjian M."/>
            <person name="Zhu Y."/>
            <person name="Zhou P."/>
            <person name="Jiang X."/>
            <person name="Ng J."/>
            <person name="Yang L."/>
            <person name="Wu L."/>
            <person name="Xiao J."/>
            <person name="Feng Y."/>
            <person name="Chen Y."/>
            <person name="Sun X."/>
            <person name="Zhang Y."/>
            <person name="Marsh G.A."/>
            <person name="Crameri G."/>
            <person name="Broder C.C."/>
            <person name="Frey K.G."/>
            <person name="Wang L.F."/>
            <person name="Wang J."/>
        </authorList>
    </citation>
    <scope>NUCLEOTIDE SEQUENCE [LARGE SCALE GENOMIC DNA]</scope>
</reference>
<dbReference type="Proteomes" id="UP000010556">
    <property type="component" value="Unassembled WGS sequence"/>
</dbReference>
<evidence type="ECO:0000313" key="2">
    <source>
        <dbReference type="EMBL" id="ELK33465.1"/>
    </source>
</evidence>
<feature type="compositionally biased region" description="Polar residues" evidence="1">
    <location>
        <begin position="63"/>
        <end position="72"/>
    </location>
</feature>
<keyword evidence="3" id="KW-1185">Reference proteome</keyword>
<name>L5M5B8_MYODS</name>
<feature type="region of interest" description="Disordered" evidence="1">
    <location>
        <begin position="63"/>
        <end position="88"/>
    </location>
</feature>
<dbReference type="EMBL" id="KB104230">
    <property type="protein sequence ID" value="ELK33465.1"/>
    <property type="molecule type" value="Genomic_DNA"/>
</dbReference>
<accession>L5M5B8</accession>
<gene>
    <name evidence="2" type="ORF">MDA_GLEAN10006696</name>
</gene>
<evidence type="ECO:0000256" key="1">
    <source>
        <dbReference type="SAM" id="MobiDB-lite"/>
    </source>
</evidence>
<dbReference type="AlphaFoldDB" id="L5M5B8"/>
<proteinExistence type="predicted"/>
<evidence type="ECO:0000313" key="3">
    <source>
        <dbReference type="Proteomes" id="UP000010556"/>
    </source>
</evidence>